<dbReference type="Pfam" id="PF00497">
    <property type="entry name" value="SBP_bac_3"/>
    <property type="match status" value="1"/>
</dbReference>
<dbReference type="Gene3D" id="3.40.190.10">
    <property type="entry name" value="Periplasmic binding protein-like II"/>
    <property type="match status" value="2"/>
</dbReference>
<keyword evidence="1 2" id="KW-0732">Signal</keyword>
<dbReference type="AlphaFoldDB" id="A0A369TCK2"/>
<dbReference type="PANTHER" id="PTHR35936:SF25">
    <property type="entry name" value="ABC TRANSPORTER SUBSTRATE-BINDING PROTEIN"/>
    <property type="match status" value="1"/>
</dbReference>
<reference evidence="4 5" key="1">
    <citation type="submission" date="2018-07" db="EMBL/GenBank/DDBJ databases">
        <title>Venubactetium sediminum gen. nov., sp. nov., isolated from a marine solar saltern.</title>
        <authorList>
            <person name="Wang S."/>
        </authorList>
    </citation>
    <scope>NUCLEOTIDE SEQUENCE [LARGE SCALE GENOMIC DNA]</scope>
    <source>
        <strain evidence="4 5">WD2A32</strain>
    </source>
</reference>
<dbReference type="PANTHER" id="PTHR35936">
    <property type="entry name" value="MEMBRANE-BOUND LYTIC MUREIN TRANSGLYCOSYLASE F"/>
    <property type="match status" value="1"/>
</dbReference>
<evidence type="ECO:0000313" key="4">
    <source>
        <dbReference type="EMBL" id="RDD60636.1"/>
    </source>
</evidence>
<feature type="domain" description="Solute-binding protein family 3/N-terminal" evidence="3">
    <location>
        <begin position="30"/>
        <end position="244"/>
    </location>
</feature>
<feature type="signal peptide" evidence="2">
    <location>
        <begin position="1"/>
        <end position="21"/>
    </location>
</feature>
<keyword evidence="5" id="KW-1185">Reference proteome</keyword>
<evidence type="ECO:0000256" key="1">
    <source>
        <dbReference type="ARBA" id="ARBA00022729"/>
    </source>
</evidence>
<dbReference type="SUPFAM" id="SSF53850">
    <property type="entry name" value="Periplasmic binding protein-like II"/>
    <property type="match status" value="1"/>
</dbReference>
<evidence type="ECO:0000313" key="5">
    <source>
        <dbReference type="Proteomes" id="UP000253941"/>
    </source>
</evidence>
<evidence type="ECO:0000259" key="3">
    <source>
        <dbReference type="SMART" id="SM00062"/>
    </source>
</evidence>
<name>A0A369TCK2_9PROT</name>
<protein>
    <submittedName>
        <fullName evidence="4">ABC transporter substrate-binding protein</fullName>
    </submittedName>
</protein>
<sequence>MRLALAVLAFAAVMAAVNARADIVRATTVNFTPYYGDSLEGGGVITALARAAFAERGHEFEVKFQPWRRALAKGRAGAYDAVHAAYWAADRERDFYFSKPFYSIEVGLMAHKDLGLSRFTPLEDLKPYLIGYNAGWAYGEKFENADYLQKDPANNQTINVRKFFAGRVDIVAVARSIFRYEAARIEGADLSEVTFIEPPLKIGRLHMMFPKVNENAEKLRDDFDAGLKAIREKGIYAEIIDRYGF</sequence>
<organism evidence="4 5">
    <name type="scientific">Ferruginivarius sediminum</name>
    <dbReference type="NCBI Taxonomy" id="2661937"/>
    <lineage>
        <taxon>Bacteria</taxon>
        <taxon>Pseudomonadati</taxon>
        <taxon>Pseudomonadota</taxon>
        <taxon>Alphaproteobacteria</taxon>
        <taxon>Rhodospirillales</taxon>
        <taxon>Rhodospirillaceae</taxon>
        <taxon>Ferruginivarius</taxon>
    </lineage>
</organism>
<dbReference type="EMBL" id="QPMH01000022">
    <property type="protein sequence ID" value="RDD60636.1"/>
    <property type="molecule type" value="Genomic_DNA"/>
</dbReference>
<feature type="chain" id="PRO_5016787124" evidence="2">
    <location>
        <begin position="22"/>
        <end position="245"/>
    </location>
</feature>
<accession>A0A369TCK2</accession>
<evidence type="ECO:0000256" key="2">
    <source>
        <dbReference type="SAM" id="SignalP"/>
    </source>
</evidence>
<dbReference type="Proteomes" id="UP000253941">
    <property type="component" value="Unassembled WGS sequence"/>
</dbReference>
<gene>
    <name evidence="4" type="ORF">DRB17_16935</name>
</gene>
<comment type="caution">
    <text evidence="4">The sequence shown here is derived from an EMBL/GenBank/DDBJ whole genome shotgun (WGS) entry which is preliminary data.</text>
</comment>
<dbReference type="InterPro" id="IPR001638">
    <property type="entry name" value="Solute-binding_3/MltF_N"/>
</dbReference>
<proteinExistence type="predicted"/>
<dbReference type="SMART" id="SM00062">
    <property type="entry name" value="PBPb"/>
    <property type="match status" value="1"/>
</dbReference>